<comment type="caution">
    <text evidence="1">The sequence shown here is derived from an EMBL/GenBank/DDBJ whole genome shotgun (WGS) entry which is preliminary data.</text>
</comment>
<gene>
    <name evidence="1" type="ORF">Zmor_002090</name>
</gene>
<protein>
    <submittedName>
        <fullName evidence="1">Uncharacterized protein</fullName>
    </submittedName>
</protein>
<dbReference type="AlphaFoldDB" id="A0AA38J3F9"/>
<organism evidence="1 2">
    <name type="scientific">Zophobas morio</name>
    <dbReference type="NCBI Taxonomy" id="2755281"/>
    <lineage>
        <taxon>Eukaryota</taxon>
        <taxon>Metazoa</taxon>
        <taxon>Ecdysozoa</taxon>
        <taxon>Arthropoda</taxon>
        <taxon>Hexapoda</taxon>
        <taxon>Insecta</taxon>
        <taxon>Pterygota</taxon>
        <taxon>Neoptera</taxon>
        <taxon>Endopterygota</taxon>
        <taxon>Coleoptera</taxon>
        <taxon>Polyphaga</taxon>
        <taxon>Cucujiformia</taxon>
        <taxon>Tenebrionidae</taxon>
        <taxon>Zophobas</taxon>
    </lineage>
</organism>
<accession>A0AA38J3F9</accession>
<name>A0AA38J3F9_9CUCU</name>
<dbReference type="EMBL" id="JALNTZ010000001">
    <property type="protein sequence ID" value="KAJ3666655.1"/>
    <property type="molecule type" value="Genomic_DNA"/>
</dbReference>
<keyword evidence="2" id="KW-1185">Reference proteome</keyword>
<reference evidence="1" key="1">
    <citation type="journal article" date="2023" name="G3 (Bethesda)">
        <title>Whole genome assemblies of Zophobas morio and Tenebrio molitor.</title>
        <authorList>
            <person name="Kaur S."/>
            <person name="Stinson S.A."/>
            <person name="diCenzo G.C."/>
        </authorList>
    </citation>
    <scope>NUCLEOTIDE SEQUENCE</scope>
    <source>
        <strain evidence="1">QUZm001</strain>
    </source>
</reference>
<dbReference type="Proteomes" id="UP001168821">
    <property type="component" value="Unassembled WGS sequence"/>
</dbReference>
<proteinExistence type="predicted"/>
<evidence type="ECO:0000313" key="1">
    <source>
        <dbReference type="EMBL" id="KAJ3666655.1"/>
    </source>
</evidence>
<evidence type="ECO:0000313" key="2">
    <source>
        <dbReference type="Proteomes" id="UP001168821"/>
    </source>
</evidence>
<sequence>MDTETQTDVAICLNCAPCIQTNMHITTKRPKIQEQVPRERGSRVAVLSVCRSPQRVAIRRRHPSGRRCPDFAERSFRMRPQLQNGESREVFGVDE</sequence>